<organism evidence="2 3">
    <name type="scientific">Massilia solisilvae</name>
    <dbReference type="NCBI Taxonomy" id="1811225"/>
    <lineage>
        <taxon>Bacteria</taxon>
        <taxon>Pseudomonadati</taxon>
        <taxon>Pseudomonadota</taxon>
        <taxon>Betaproteobacteria</taxon>
        <taxon>Burkholderiales</taxon>
        <taxon>Oxalobacteraceae</taxon>
        <taxon>Telluria group</taxon>
        <taxon>Massilia</taxon>
    </lineage>
</organism>
<feature type="region of interest" description="Disordered" evidence="1">
    <location>
        <begin position="1"/>
        <end position="25"/>
    </location>
</feature>
<keyword evidence="3" id="KW-1185">Reference proteome</keyword>
<dbReference type="InterPro" id="IPR029058">
    <property type="entry name" value="AB_hydrolase_fold"/>
</dbReference>
<reference evidence="2 3" key="1">
    <citation type="submission" date="2022-08" db="EMBL/GenBank/DDBJ databases">
        <title>Reclassification of Massilia species as members of the genera Telluria, Duganella, Pseudoduganella, Mokoshia gen. nov. and Zemynaea gen. nov. using orthogonal and non-orthogonal genome-based approaches.</title>
        <authorList>
            <person name="Bowman J.P."/>
        </authorList>
    </citation>
    <scope>NUCLEOTIDE SEQUENCE [LARGE SCALE GENOMIC DNA]</scope>
    <source>
        <strain evidence="2 3">JCM 31607</strain>
    </source>
</reference>
<comment type="caution">
    <text evidence="2">The sequence shown here is derived from an EMBL/GenBank/DDBJ whole genome shotgun (WGS) entry which is preliminary data.</text>
</comment>
<evidence type="ECO:0000313" key="2">
    <source>
        <dbReference type="EMBL" id="MCS0607074.1"/>
    </source>
</evidence>
<accession>A0ABT2BEX7</accession>
<evidence type="ECO:0000313" key="3">
    <source>
        <dbReference type="Proteomes" id="UP001205861"/>
    </source>
</evidence>
<dbReference type="RefSeq" id="WP_258854845.1">
    <property type="nucleotide sequence ID" value="NZ_JANUGV010000001.1"/>
</dbReference>
<sequence length="591" mass="65678">MTTADYPLPVQQHGGTRQAEGFATPQQDKRLQCARFPPPRVLPVIFLPGIMGSNLRLSAQRQQELKQKDNIAWRPDSLGASNIRRNAQDRPRDRQLRLDPLQTTVDIYDLSGPSEVNGDGRHVNVELDGSFHSPLLMDDLPTATNGRTAVQKARARGWGEVFFKSYGQLLQHLESRLNNTFSEGELRQEWRDVVGVDPSVWGADQRLPLQALSEDELKKVAMDCWFAVYAFGYNWLQSNGDSAKIIAKRIEQVIGDLTRSGYECNQVIVVTHSMGGLVGRALIHPKYGNLQDKVLGIVHGVMPAIGAPAAYKRMRAGFEDPGMMSSPTESLGAKVAGNFGDEVTAVLANAPGGLQLLPTESYGNGWLRVKHNGCDLDSWPKQGDPYKEIYKTRGKWYSLFREEWINPSGWPQDRGGGTFERTCNYVEKAQNFHQTIANTFHPNSYAHYGADPGRQSFGEVVWEIDKNCADPNGWQEWPILSDTRQGSVELVRRKDNSDNKAFSPWIATPRMPQAGGSEIAESIHASIRPPSASGDQTVPIRSADYQLTSGVLKGVFRQIGYEHQSSCKDPRAIAATLYSIVRVAQTATWKC</sequence>
<proteinExistence type="predicted"/>
<name>A0ABT2BEX7_9BURK</name>
<evidence type="ECO:0008006" key="4">
    <source>
        <dbReference type="Google" id="ProtNLM"/>
    </source>
</evidence>
<evidence type="ECO:0000256" key="1">
    <source>
        <dbReference type="SAM" id="MobiDB-lite"/>
    </source>
</evidence>
<dbReference type="EMBL" id="JANUGV010000001">
    <property type="protein sequence ID" value="MCS0607074.1"/>
    <property type="molecule type" value="Genomic_DNA"/>
</dbReference>
<dbReference type="Proteomes" id="UP001205861">
    <property type="component" value="Unassembled WGS sequence"/>
</dbReference>
<gene>
    <name evidence="2" type="ORF">NX773_02705</name>
</gene>
<dbReference type="Gene3D" id="3.40.50.1820">
    <property type="entry name" value="alpha/beta hydrolase"/>
    <property type="match status" value="1"/>
</dbReference>
<protein>
    <recommendedName>
        <fullName evidence="4">PGAP1-like protein</fullName>
    </recommendedName>
</protein>
<dbReference type="SUPFAM" id="SSF53474">
    <property type="entry name" value="alpha/beta-Hydrolases"/>
    <property type="match status" value="1"/>
</dbReference>